<keyword evidence="7" id="KW-1185">Reference proteome</keyword>
<dbReference type="InterPro" id="IPR051015">
    <property type="entry name" value="EvgA-like"/>
</dbReference>
<dbReference type="PROSITE" id="PS50043">
    <property type="entry name" value="HTH_LUXR_2"/>
    <property type="match status" value="1"/>
</dbReference>
<dbReference type="InterPro" id="IPR011006">
    <property type="entry name" value="CheY-like_superfamily"/>
</dbReference>
<dbReference type="PROSITE" id="PS00622">
    <property type="entry name" value="HTH_LUXR_1"/>
    <property type="match status" value="1"/>
</dbReference>
<keyword evidence="2" id="KW-0238">DNA-binding</keyword>
<organism evidence="6 7">
    <name type="scientific">Spirosoma aureum</name>
    <dbReference type="NCBI Taxonomy" id="2692134"/>
    <lineage>
        <taxon>Bacteria</taxon>
        <taxon>Pseudomonadati</taxon>
        <taxon>Bacteroidota</taxon>
        <taxon>Cytophagia</taxon>
        <taxon>Cytophagales</taxon>
        <taxon>Cytophagaceae</taxon>
        <taxon>Spirosoma</taxon>
    </lineage>
</organism>
<dbReference type="Pfam" id="PF00196">
    <property type="entry name" value="GerE"/>
    <property type="match status" value="1"/>
</dbReference>
<dbReference type="KEGG" id="spib:G8759_18820"/>
<evidence type="ECO:0000256" key="2">
    <source>
        <dbReference type="ARBA" id="ARBA00023125"/>
    </source>
</evidence>
<dbReference type="Gene3D" id="3.40.50.2300">
    <property type="match status" value="1"/>
</dbReference>
<evidence type="ECO:0000256" key="1">
    <source>
        <dbReference type="ARBA" id="ARBA00022553"/>
    </source>
</evidence>
<accession>A0A6G9AQA1</accession>
<feature type="domain" description="HTH luxR-type" evidence="4">
    <location>
        <begin position="146"/>
        <end position="211"/>
    </location>
</feature>
<dbReference type="InterPro" id="IPR016032">
    <property type="entry name" value="Sig_transdc_resp-reg_C-effctor"/>
</dbReference>
<name>A0A6G9AQA1_9BACT</name>
<dbReference type="PANTHER" id="PTHR45566:SF2">
    <property type="entry name" value="NARL SUBFAMILY"/>
    <property type="match status" value="1"/>
</dbReference>
<dbReference type="Pfam" id="PF00072">
    <property type="entry name" value="Response_reg"/>
    <property type="match status" value="1"/>
</dbReference>
<evidence type="ECO:0000313" key="6">
    <source>
        <dbReference type="EMBL" id="QIP14519.1"/>
    </source>
</evidence>
<evidence type="ECO:0000259" key="4">
    <source>
        <dbReference type="PROSITE" id="PS50043"/>
    </source>
</evidence>
<dbReference type="InterPro" id="IPR001789">
    <property type="entry name" value="Sig_transdc_resp-reg_receiver"/>
</dbReference>
<dbReference type="CDD" id="cd06170">
    <property type="entry name" value="LuxR_C_like"/>
    <property type="match status" value="1"/>
</dbReference>
<dbReference type="SMART" id="SM00421">
    <property type="entry name" value="HTH_LUXR"/>
    <property type="match status" value="1"/>
</dbReference>
<dbReference type="CDD" id="cd17535">
    <property type="entry name" value="REC_NarL-like"/>
    <property type="match status" value="1"/>
</dbReference>
<evidence type="ECO:0000256" key="3">
    <source>
        <dbReference type="PROSITE-ProRule" id="PRU00169"/>
    </source>
</evidence>
<dbReference type="EMBL" id="CP050063">
    <property type="protein sequence ID" value="QIP14519.1"/>
    <property type="molecule type" value="Genomic_DNA"/>
</dbReference>
<proteinExistence type="predicted"/>
<feature type="domain" description="Response regulatory" evidence="5">
    <location>
        <begin position="10"/>
        <end position="127"/>
    </location>
</feature>
<evidence type="ECO:0000313" key="7">
    <source>
        <dbReference type="Proteomes" id="UP000501802"/>
    </source>
</evidence>
<gene>
    <name evidence="6" type="ORF">G8759_18820</name>
</gene>
<dbReference type="AlphaFoldDB" id="A0A6G9AQA1"/>
<feature type="modified residue" description="4-aspartylphosphate" evidence="3">
    <location>
        <position position="62"/>
    </location>
</feature>
<dbReference type="PROSITE" id="PS50110">
    <property type="entry name" value="RESPONSE_REGULATORY"/>
    <property type="match status" value="1"/>
</dbReference>
<evidence type="ECO:0000259" key="5">
    <source>
        <dbReference type="PROSITE" id="PS50110"/>
    </source>
</evidence>
<dbReference type="GO" id="GO:0006355">
    <property type="term" value="P:regulation of DNA-templated transcription"/>
    <property type="evidence" value="ECO:0007669"/>
    <property type="project" value="InterPro"/>
</dbReference>
<keyword evidence="1 3" id="KW-0597">Phosphoprotein</keyword>
<dbReference type="SMART" id="SM00448">
    <property type="entry name" value="REC"/>
    <property type="match status" value="1"/>
</dbReference>
<dbReference type="GO" id="GO:0000160">
    <property type="term" value="P:phosphorelay signal transduction system"/>
    <property type="evidence" value="ECO:0007669"/>
    <property type="project" value="InterPro"/>
</dbReference>
<dbReference type="SUPFAM" id="SSF46894">
    <property type="entry name" value="C-terminal effector domain of the bipartite response regulators"/>
    <property type="match status" value="1"/>
</dbReference>
<protein>
    <submittedName>
        <fullName evidence="6">Response regulator transcription factor</fullName>
    </submittedName>
</protein>
<dbReference type="InterPro" id="IPR000792">
    <property type="entry name" value="Tscrpt_reg_LuxR_C"/>
</dbReference>
<dbReference type="SUPFAM" id="SSF52172">
    <property type="entry name" value="CheY-like"/>
    <property type="match status" value="1"/>
</dbReference>
<dbReference type="InterPro" id="IPR058245">
    <property type="entry name" value="NreC/VraR/RcsB-like_REC"/>
</dbReference>
<dbReference type="RefSeq" id="WP_167210733.1">
    <property type="nucleotide sequence ID" value="NZ_CP050063.1"/>
</dbReference>
<dbReference type="PRINTS" id="PR00038">
    <property type="entry name" value="HTHLUXR"/>
</dbReference>
<dbReference type="Proteomes" id="UP000501802">
    <property type="component" value="Chromosome"/>
</dbReference>
<sequence>MTYTFPESIRVLLADDHALFSDGLALQLTQADPSVTVVAQVFRGSDVLPAVHEYSPDIVLLDINLPVPNGLECVRQLSATFPSVKTIMLTMYGYRRFINECYEAGAAAYLLKHVRVPAMLDTIRHVMAGERIFPSPPTTDLHADDNFVVRFKLTPTEIKIIKLLRLGLSNPQISQKLFVGVETVKSHRKNIYRKLGIAHLSELINFAQEHGL</sequence>
<dbReference type="PANTHER" id="PTHR45566">
    <property type="entry name" value="HTH-TYPE TRANSCRIPTIONAL REGULATOR YHJB-RELATED"/>
    <property type="match status" value="1"/>
</dbReference>
<dbReference type="GO" id="GO:0003677">
    <property type="term" value="F:DNA binding"/>
    <property type="evidence" value="ECO:0007669"/>
    <property type="project" value="UniProtKB-KW"/>
</dbReference>
<reference evidence="6 7" key="1">
    <citation type="submission" date="2020-03" db="EMBL/GenBank/DDBJ databases">
        <authorList>
            <person name="Kim M.K."/>
        </authorList>
    </citation>
    <scope>NUCLEOTIDE SEQUENCE [LARGE SCALE GENOMIC DNA]</scope>
    <source>
        <strain evidence="6 7">BT328</strain>
    </source>
</reference>